<dbReference type="InterPro" id="IPR014001">
    <property type="entry name" value="Helicase_ATP-bd"/>
</dbReference>
<dbReference type="OrthoDB" id="372624at2759"/>
<dbReference type="FunFam" id="3.40.50.10810:FF:000005">
    <property type="entry name" value="Photoperiod-independent early flowering 1"/>
    <property type="match status" value="1"/>
</dbReference>
<evidence type="ECO:0000256" key="1">
    <source>
        <dbReference type="ARBA" id="ARBA00004123"/>
    </source>
</evidence>
<keyword evidence="5" id="KW-0547">Nucleotide-binding</keyword>
<gene>
    <name evidence="20" type="ORF">SOCG_01081</name>
</gene>
<dbReference type="PROSITE" id="PS51204">
    <property type="entry name" value="HSA"/>
    <property type="match status" value="1"/>
</dbReference>
<keyword evidence="6" id="KW-0378">Hydrolase</keyword>
<dbReference type="EC" id="3.6.4.12" evidence="4"/>
<feature type="compositionally biased region" description="Low complexity" evidence="16">
    <location>
        <begin position="1222"/>
        <end position="1236"/>
    </location>
</feature>
<dbReference type="CDD" id="cd18003">
    <property type="entry name" value="DEXQc_SRCAP"/>
    <property type="match status" value="1"/>
</dbReference>
<dbReference type="GO" id="GO:0003678">
    <property type="term" value="F:DNA helicase activity"/>
    <property type="evidence" value="ECO:0007669"/>
    <property type="project" value="UniProtKB-EC"/>
</dbReference>
<keyword evidence="9" id="KW-0156">Chromatin regulator</keyword>
<dbReference type="GO" id="GO:0000812">
    <property type="term" value="C:Swr1 complex"/>
    <property type="evidence" value="ECO:0007669"/>
    <property type="project" value="EnsemblFungi"/>
</dbReference>
<dbReference type="SUPFAM" id="SSF52540">
    <property type="entry name" value="P-loop containing nucleoside triphosphate hydrolases"/>
    <property type="match status" value="2"/>
</dbReference>
<proteinExistence type="inferred from homology"/>
<dbReference type="GO" id="GO:0005198">
    <property type="term" value="F:structural molecule activity"/>
    <property type="evidence" value="ECO:0007669"/>
    <property type="project" value="EnsemblFungi"/>
</dbReference>
<dbReference type="GO" id="GO:0005524">
    <property type="term" value="F:ATP binding"/>
    <property type="evidence" value="ECO:0007669"/>
    <property type="project" value="UniProtKB-KW"/>
</dbReference>
<protein>
    <recommendedName>
        <fullName evidence="4">DNA helicase</fullName>
        <ecNumber evidence="4">3.6.4.12</ecNumber>
    </recommendedName>
</protein>
<dbReference type="Pfam" id="PF00176">
    <property type="entry name" value="SNF2-rel_dom"/>
    <property type="match status" value="1"/>
</dbReference>
<dbReference type="GO" id="GO:0045815">
    <property type="term" value="P:transcription initiation-coupled chromatin remodeling"/>
    <property type="evidence" value="ECO:0007669"/>
    <property type="project" value="EnsemblFungi"/>
</dbReference>
<dbReference type="GO" id="GO:0005829">
    <property type="term" value="C:cytosol"/>
    <property type="evidence" value="ECO:0007669"/>
    <property type="project" value="EnsemblFungi"/>
</dbReference>
<dbReference type="PROSITE" id="PS51194">
    <property type="entry name" value="HELICASE_CTER"/>
    <property type="match status" value="1"/>
</dbReference>
<dbReference type="EMBL" id="KE503207">
    <property type="protein sequence ID" value="EPX73331.1"/>
    <property type="molecule type" value="Genomic_DNA"/>
</dbReference>
<dbReference type="VEuPathDB" id="FungiDB:SOCG_01081"/>
<accession>S9PW43</accession>
<dbReference type="InterPro" id="IPR014012">
    <property type="entry name" value="HSA_dom"/>
</dbReference>
<dbReference type="GeneID" id="25030065"/>
<dbReference type="InterPro" id="IPR027417">
    <property type="entry name" value="P-loop_NTPase"/>
</dbReference>
<dbReference type="InterPro" id="IPR049730">
    <property type="entry name" value="SNF2/RAD54-like_C"/>
</dbReference>
<evidence type="ECO:0000256" key="5">
    <source>
        <dbReference type="ARBA" id="ARBA00022741"/>
    </source>
</evidence>
<feature type="region of interest" description="Disordered" evidence="16">
    <location>
        <begin position="1221"/>
        <end position="1252"/>
    </location>
</feature>
<dbReference type="SMART" id="SM00487">
    <property type="entry name" value="DEXDc"/>
    <property type="match status" value="1"/>
</dbReference>
<dbReference type="GO" id="GO:0031492">
    <property type="term" value="F:nucleosomal DNA binding"/>
    <property type="evidence" value="ECO:0007669"/>
    <property type="project" value="EnsemblFungi"/>
</dbReference>
<evidence type="ECO:0000313" key="20">
    <source>
        <dbReference type="EMBL" id="EPX73331.1"/>
    </source>
</evidence>
<feature type="compositionally biased region" description="Basic and acidic residues" evidence="16">
    <location>
        <begin position="310"/>
        <end position="325"/>
    </location>
</feature>
<evidence type="ECO:0000256" key="14">
    <source>
        <dbReference type="ARBA" id="ARBA00023242"/>
    </source>
</evidence>
<dbReference type="Pfam" id="PF07529">
    <property type="entry name" value="HSA"/>
    <property type="match status" value="1"/>
</dbReference>
<dbReference type="Proteomes" id="UP000016088">
    <property type="component" value="Unassembled WGS sequence"/>
</dbReference>
<dbReference type="Gene3D" id="3.40.50.300">
    <property type="entry name" value="P-loop containing nucleotide triphosphate hydrolases"/>
    <property type="match status" value="1"/>
</dbReference>
<evidence type="ECO:0000256" key="12">
    <source>
        <dbReference type="ARBA" id="ARBA00023159"/>
    </source>
</evidence>
<evidence type="ECO:0000313" key="21">
    <source>
        <dbReference type="Proteomes" id="UP000016088"/>
    </source>
</evidence>
<dbReference type="Pfam" id="PF00271">
    <property type="entry name" value="Helicase_C"/>
    <property type="match status" value="1"/>
</dbReference>
<keyword evidence="13" id="KW-0804">Transcription</keyword>
<dbReference type="Gene3D" id="3.40.50.10810">
    <property type="entry name" value="Tandem AAA-ATPase domain"/>
    <property type="match status" value="1"/>
</dbReference>
<dbReference type="FunFam" id="3.40.50.300:FF:000655">
    <property type="entry name" value="Protein PHOTOPERIOD-INDEPENDENT EARLY FLOWERING 1"/>
    <property type="match status" value="1"/>
</dbReference>
<feature type="compositionally biased region" description="Polar residues" evidence="16">
    <location>
        <begin position="326"/>
        <end position="336"/>
    </location>
</feature>
<evidence type="ECO:0000256" key="7">
    <source>
        <dbReference type="ARBA" id="ARBA00022806"/>
    </source>
</evidence>
<keyword evidence="8" id="KW-0067">ATP-binding</keyword>
<sequence>MTYEESEKNVDGPGSFIKKEDSSNFKLRVHLREPELIVTHAGHVVEKPKYENLEDFLSSYVSLEDGDYDAQSAEEKVEGEVNLRRRIEEFRRKGYFSAEAPVELKKGPGSMRPPLSYRDNFLSHIHGLARYMHNERKVRASRARKVSGMILGHFKRLSGADERKAKEEEKRIRLLAKRTAWEIRKKWKVVEREVRRRRVERAEEAHRLAGKEHLANILKHSTDLLEARIERQTGPTSAKQKKEKDKPPKIDLNYLRDTPDDQLSIDELKLKYSNPEVVDSLGQNVESDESDEDQLDSENELSEDISEDEEIKKEQVASPKTDESSLKTQTNPSRVTRASARKLASENGIKKDLNGNFEEALSNKQRNKTSNYGSSRSKNHEDESENESTLSSLYDDSVQSKKRFYEDEEKTSRKRQQIENEGSKDTQKNEHSAITANKVDIPFLFRGFLREYQQFGLEWLTALHDSNTNGILADEMGLGKTIQTIALLAHLACEKENWGPHLIIVPTSVMLNWEMEFKKFLPGFKILTYYGNPQERKEKRAGWYKPDTWHVCITSYQLVLQDHQPFRRKKWQYMILDEAHNIKNFRSQRWQSLLNFNAEHRLLLTGTPLQNNLVELWSLLYFLMPAGVTDANSGFANLKDFQDWFSKPMDRLIEEGSEMNEEAMTTVAKLHRVLRPYLLRRLKTEVEKQMPGKYEHVVYCQLSKRQRFLYDDFINRARTREILASGNFMSIINCLMQLRKVCNHPNLHEERPIVTSFAQRRSAIADMEIKEMLVRKKLLEDEPMRKLDLSTLRLVCTDSESFDAVTSRELGALCASDGYDKRCTLLEMEIDQQSSANYIKKAEFRLDFQNRKYKRELETMRHQKYLNQQKCNRKPIFGSNLISMVRELPRNYRAIDYTVTAQKDPMYTLNTTSMLRDSILGVEERADSMKEVLQNFACITPKAVVVDLPELFTEPVKHKVLPQMKQDNWPWHQAATRLAIAFPDRRLLQYDCGKLQVLDKLLRDLISNGHRALIFTQMTKVLDILEQFLNIHGHRYLRLDGATKIEQRQILTERFNNDDKIPVFILSTRSGGLGINLTGADTVIFYDSDWNPQLDAQAQDRSHRIGQTRDVHIYRLISEYTVESNMLRRANQKRMLDKIVIQGGEFTTEWFRKADVLDLFDLDEKYLEEAEAETTNKADDEHWEDALAAAEDEEDVKAAQVARKESVLERNEFIDIPTPQLSSAMESTSSPSSMTPVYDKEAEDEEEQQSIFDEVGFENEEEGDLEQETVDDTLGHIDEYMIGFLEREGTSDEW</sequence>
<evidence type="ECO:0000256" key="3">
    <source>
        <dbReference type="ARBA" id="ARBA00011826"/>
    </source>
</evidence>
<evidence type="ECO:0000259" key="19">
    <source>
        <dbReference type="PROSITE" id="PS51204"/>
    </source>
</evidence>
<keyword evidence="12" id="KW-0010">Activator</keyword>
<keyword evidence="14" id="KW-0539">Nucleus</keyword>
<evidence type="ECO:0000256" key="2">
    <source>
        <dbReference type="ARBA" id="ARBA00009220"/>
    </source>
</evidence>
<reference evidence="20 21" key="1">
    <citation type="journal article" date="2011" name="Science">
        <title>Comparative functional genomics of the fission yeasts.</title>
        <authorList>
            <person name="Rhind N."/>
            <person name="Chen Z."/>
            <person name="Yassour M."/>
            <person name="Thompson D.A."/>
            <person name="Haas B.J."/>
            <person name="Habib N."/>
            <person name="Wapinski I."/>
            <person name="Roy S."/>
            <person name="Lin M.F."/>
            <person name="Heiman D.I."/>
            <person name="Young S.K."/>
            <person name="Furuya K."/>
            <person name="Guo Y."/>
            <person name="Pidoux A."/>
            <person name="Chen H.M."/>
            <person name="Robbertse B."/>
            <person name="Goldberg J.M."/>
            <person name="Aoki K."/>
            <person name="Bayne E.H."/>
            <person name="Berlin A.M."/>
            <person name="Desjardins C.A."/>
            <person name="Dobbs E."/>
            <person name="Dukaj L."/>
            <person name="Fan L."/>
            <person name="FitzGerald M.G."/>
            <person name="French C."/>
            <person name="Gujja S."/>
            <person name="Hansen K."/>
            <person name="Keifenheim D."/>
            <person name="Levin J.Z."/>
            <person name="Mosher R.A."/>
            <person name="Mueller C.A."/>
            <person name="Pfiffner J."/>
            <person name="Priest M."/>
            <person name="Russ C."/>
            <person name="Smialowska A."/>
            <person name="Swoboda P."/>
            <person name="Sykes S.M."/>
            <person name="Vaughn M."/>
            <person name="Vengrova S."/>
            <person name="Yoder R."/>
            <person name="Zeng Q."/>
            <person name="Allshire R."/>
            <person name="Baulcombe D."/>
            <person name="Birren B.W."/>
            <person name="Brown W."/>
            <person name="Ekwall K."/>
            <person name="Kellis M."/>
            <person name="Leatherwood J."/>
            <person name="Levin H."/>
            <person name="Margalit H."/>
            <person name="Martienssen R."/>
            <person name="Nieduszynski C.A."/>
            <person name="Spatafora J.W."/>
            <person name="Friedman N."/>
            <person name="Dalgaard J.Z."/>
            <person name="Baumann P."/>
            <person name="Niki H."/>
            <person name="Regev A."/>
            <person name="Nusbaum C."/>
        </authorList>
    </citation>
    <scope>NUCLEOTIDE SEQUENCE [LARGE SCALE GENOMIC DNA]</scope>
    <source>
        <strain evidence="21">yFS286</strain>
    </source>
</reference>
<feature type="compositionally biased region" description="Basic and acidic residues" evidence="16">
    <location>
        <begin position="416"/>
        <end position="431"/>
    </location>
</feature>
<feature type="compositionally biased region" description="Acidic residues" evidence="16">
    <location>
        <begin position="286"/>
        <end position="309"/>
    </location>
</feature>
<dbReference type="PANTHER" id="PTHR45685:SF1">
    <property type="entry name" value="HELICASE SRCAP"/>
    <property type="match status" value="1"/>
</dbReference>
<dbReference type="CDD" id="cd18793">
    <property type="entry name" value="SF2_C_SNF"/>
    <property type="match status" value="1"/>
</dbReference>
<dbReference type="RefSeq" id="XP_013018955.1">
    <property type="nucleotide sequence ID" value="XM_013163501.1"/>
</dbReference>
<keyword evidence="21" id="KW-1185">Reference proteome</keyword>
<evidence type="ECO:0000259" key="17">
    <source>
        <dbReference type="PROSITE" id="PS51192"/>
    </source>
</evidence>
<evidence type="ECO:0000256" key="6">
    <source>
        <dbReference type="ARBA" id="ARBA00022801"/>
    </source>
</evidence>
<dbReference type="HOGENOM" id="CLU_000315_24_4_1"/>
<dbReference type="PROSITE" id="PS51192">
    <property type="entry name" value="HELICASE_ATP_BIND_1"/>
    <property type="match status" value="1"/>
</dbReference>
<dbReference type="GO" id="GO:0140849">
    <property type="term" value="F:ATP-dependent H2AZ histone chaperone activity"/>
    <property type="evidence" value="ECO:0007669"/>
    <property type="project" value="EnsemblFungi"/>
</dbReference>
<keyword evidence="7 20" id="KW-0347">Helicase</keyword>
<feature type="domain" description="Helicase ATP-binding" evidence="17">
    <location>
        <begin position="461"/>
        <end position="626"/>
    </location>
</feature>
<comment type="catalytic activity">
    <reaction evidence="15">
        <text>ATP + H2O = ADP + phosphate + H(+)</text>
        <dbReference type="Rhea" id="RHEA:13065"/>
        <dbReference type="ChEBI" id="CHEBI:15377"/>
        <dbReference type="ChEBI" id="CHEBI:15378"/>
        <dbReference type="ChEBI" id="CHEBI:30616"/>
        <dbReference type="ChEBI" id="CHEBI:43474"/>
        <dbReference type="ChEBI" id="CHEBI:456216"/>
        <dbReference type="EC" id="3.6.4.12"/>
    </reaction>
</comment>
<dbReference type="OMA" id="AFQQWFG"/>
<feature type="compositionally biased region" description="Polar residues" evidence="16">
    <location>
        <begin position="362"/>
        <end position="376"/>
    </location>
</feature>
<comment type="similarity">
    <text evidence="2">Belongs to the SNF2/RAD54 helicase family. SWR1 subfamily.</text>
</comment>
<evidence type="ECO:0000259" key="18">
    <source>
        <dbReference type="PROSITE" id="PS51194"/>
    </source>
</evidence>
<keyword evidence="11" id="KW-0238">DNA-binding</keyword>
<dbReference type="GO" id="GO:0042393">
    <property type="term" value="F:histone binding"/>
    <property type="evidence" value="ECO:0007669"/>
    <property type="project" value="TreeGrafter"/>
</dbReference>
<evidence type="ECO:0000256" key="8">
    <source>
        <dbReference type="ARBA" id="ARBA00022840"/>
    </source>
</evidence>
<name>S9PW43_SCHOY</name>
<evidence type="ECO:0000256" key="11">
    <source>
        <dbReference type="ARBA" id="ARBA00023125"/>
    </source>
</evidence>
<evidence type="ECO:0000256" key="4">
    <source>
        <dbReference type="ARBA" id="ARBA00012551"/>
    </source>
</evidence>
<dbReference type="PANTHER" id="PTHR45685">
    <property type="entry name" value="HELICASE SRCAP-RELATED"/>
    <property type="match status" value="1"/>
</dbReference>
<feature type="region of interest" description="Disordered" evidence="16">
    <location>
        <begin position="230"/>
        <end position="258"/>
    </location>
</feature>
<dbReference type="InterPro" id="IPR050520">
    <property type="entry name" value="INO80/SWR1_helicase"/>
</dbReference>
<evidence type="ECO:0000256" key="10">
    <source>
        <dbReference type="ARBA" id="ARBA00023015"/>
    </source>
</evidence>
<evidence type="ECO:0000256" key="16">
    <source>
        <dbReference type="SAM" id="MobiDB-lite"/>
    </source>
</evidence>
<dbReference type="eggNOG" id="KOG0391">
    <property type="taxonomic scope" value="Eukaryota"/>
</dbReference>
<comment type="subcellular location">
    <subcellularLocation>
        <location evidence="1">Nucleus</location>
    </subcellularLocation>
</comment>
<dbReference type="GO" id="GO:0016887">
    <property type="term" value="F:ATP hydrolysis activity"/>
    <property type="evidence" value="ECO:0007669"/>
    <property type="project" value="EnsemblFungi"/>
</dbReference>
<feature type="compositionally biased region" description="Basic and acidic residues" evidence="16">
    <location>
        <begin position="240"/>
        <end position="249"/>
    </location>
</feature>
<evidence type="ECO:0000256" key="13">
    <source>
        <dbReference type="ARBA" id="ARBA00023163"/>
    </source>
</evidence>
<evidence type="ECO:0000256" key="9">
    <source>
        <dbReference type="ARBA" id="ARBA00022853"/>
    </source>
</evidence>
<feature type="domain" description="HSA" evidence="19">
    <location>
        <begin position="105"/>
        <end position="177"/>
    </location>
</feature>
<dbReference type="SMART" id="SM00490">
    <property type="entry name" value="HELICc"/>
    <property type="match status" value="1"/>
</dbReference>
<keyword evidence="10" id="KW-0805">Transcription regulation</keyword>
<dbReference type="InterPro" id="IPR038718">
    <property type="entry name" value="SNF2-like_sf"/>
</dbReference>
<dbReference type="GO" id="GO:0000725">
    <property type="term" value="P:recombinational repair"/>
    <property type="evidence" value="ECO:0007669"/>
    <property type="project" value="EnsemblFungi"/>
</dbReference>
<dbReference type="Gene3D" id="1.20.120.850">
    <property type="entry name" value="SWI2/SNF2 ATPases, N-terminal domain"/>
    <property type="match status" value="1"/>
</dbReference>
<feature type="domain" description="Helicase C-terminal" evidence="18">
    <location>
        <begin position="997"/>
        <end position="1152"/>
    </location>
</feature>
<dbReference type="InterPro" id="IPR001650">
    <property type="entry name" value="Helicase_C-like"/>
</dbReference>
<feature type="region of interest" description="Disordered" evidence="16">
    <location>
        <begin position="277"/>
        <end position="431"/>
    </location>
</feature>
<dbReference type="InterPro" id="IPR000330">
    <property type="entry name" value="SNF2_N"/>
</dbReference>
<evidence type="ECO:0000256" key="15">
    <source>
        <dbReference type="ARBA" id="ARBA00047995"/>
    </source>
</evidence>
<comment type="subunit">
    <text evidence="3">Component of the SWR1 chromatin-remodeling complex.</text>
</comment>
<organism evidence="20 21">
    <name type="scientific">Schizosaccharomyces octosporus (strain yFS286)</name>
    <name type="common">Fission yeast</name>
    <name type="synonym">Octosporomyces octosporus</name>
    <dbReference type="NCBI Taxonomy" id="483514"/>
    <lineage>
        <taxon>Eukaryota</taxon>
        <taxon>Fungi</taxon>
        <taxon>Dikarya</taxon>
        <taxon>Ascomycota</taxon>
        <taxon>Taphrinomycotina</taxon>
        <taxon>Schizosaccharomycetes</taxon>
        <taxon>Schizosaccharomycetales</taxon>
        <taxon>Schizosaccharomycetaceae</taxon>
        <taxon>Schizosaccharomyces</taxon>
    </lineage>
</organism>